<accession>A0A8J3H5E6</accession>
<dbReference type="GO" id="GO:0003677">
    <property type="term" value="F:DNA binding"/>
    <property type="evidence" value="ECO:0007669"/>
    <property type="project" value="UniProtKB-KW"/>
</dbReference>
<feature type="domain" description="HTH hxlR-type" evidence="4">
    <location>
        <begin position="16"/>
        <end position="113"/>
    </location>
</feature>
<evidence type="ECO:0000313" key="5">
    <source>
        <dbReference type="EMBL" id="GHG81158.1"/>
    </source>
</evidence>
<organism evidence="5 6">
    <name type="scientific">Pseudodonghicola xiamenensis</name>
    <dbReference type="NCBI Taxonomy" id="337702"/>
    <lineage>
        <taxon>Bacteria</taxon>
        <taxon>Pseudomonadati</taxon>
        <taxon>Pseudomonadota</taxon>
        <taxon>Alphaproteobacteria</taxon>
        <taxon>Rhodobacterales</taxon>
        <taxon>Paracoccaceae</taxon>
        <taxon>Pseudodonghicola</taxon>
    </lineage>
</organism>
<reference evidence="5" key="1">
    <citation type="journal article" date="2014" name="Int. J. Syst. Evol. Microbiol.">
        <title>Complete genome sequence of Corynebacterium casei LMG S-19264T (=DSM 44701T), isolated from a smear-ripened cheese.</title>
        <authorList>
            <consortium name="US DOE Joint Genome Institute (JGI-PGF)"/>
            <person name="Walter F."/>
            <person name="Albersmeier A."/>
            <person name="Kalinowski J."/>
            <person name="Ruckert C."/>
        </authorList>
    </citation>
    <scope>NUCLEOTIDE SEQUENCE</scope>
    <source>
        <strain evidence="5">CGMCC 1.7081</strain>
    </source>
</reference>
<evidence type="ECO:0000259" key="4">
    <source>
        <dbReference type="PROSITE" id="PS51118"/>
    </source>
</evidence>
<dbReference type="PANTHER" id="PTHR33204">
    <property type="entry name" value="TRANSCRIPTIONAL REGULATOR, MARR FAMILY"/>
    <property type="match status" value="1"/>
</dbReference>
<dbReference type="InterPro" id="IPR002577">
    <property type="entry name" value="HTH_HxlR"/>
</dbReference>
<keyword evidence="2" id="KW-0238">DNA-binding</keyword>
<keyword evidence="3" id="KW-0804">Transcription</keyword>
<evidence type="ECO:0000256" key="3">
    <source>
        <dbReference type="ARBA" id="ARBA00023163"/>
    </source>
</evidence>
<keyword evidence="6" id="KW-1185">Reference proteome</keyword>
<evidence type="ECO:0000256" key="1">
    <source>
        <dbReference type="ARBA" id="ARBA00023015"/>
    </source>
</evidence>
<dbReference type="SUPFAM" id="SSF46785">
    <property type="entry name" value="Winged helix' DNA-binding domain"/>
    <property type="match status" value="1"/>
</dbReference>
<evidence type="ECO:0000256" key="2">
    <source>
        <dbReference type="ARBA" id="ARBA00023125"/>
    </source>
</evidence>
<dbReference type="Gene3D" id="1.10.10.10">
    <property type="entry name" value="Winged helix-like DNA-binding domain superfamily/Winged helix DNA-binding domain"/>
    <property type="match status" value="1"/>
</dbReference>
<dbReference type="Pfam" id="PF01638">
    <property type="entry name" value="HxlR"/>
    <property type="match status" value="1"/>
</dbReference>
<dbReference type="Proteomes" id="UP000611500">
    <property type="component" value="Unassembled WGS sequence"/>
</dbReference>
<keyword evidence="1" id="KW-0805">Transcription regulation</keyword>
<dbReference type="EMBL" id="BNAP01000001">
    <property type="protein sequence ID" value="GHG81158.1"/>
    <property type="molecule type" value="Genomic_DNA"/>
</dbReference>
<sequence>MKGVNVALSDLARSHCPVSRAIERVGDPWVLMILREAFLGTRRFDDFQRTTGASPHILSLRLKRMCQDGILARHRYSLSPLRHEYLLTDKGLELWPLIMVLHGWGEKWLGGAGVRLVHIACGARFAPQLVCPGCGAPLTARDVRAEISPEFQAERHRRTEGN</sequence>
<reference evidence="5" key="2">
    <citation type="submission" date="2020-09" db="EMBL/GenBank/DDBJ databases">
        <authorList>
            <person name="Sun Q."/>
            <person name="Zhou Y."/>
        </authorList>
    </citation>
    <scope>NUCLEOTIDE SEQUENCE</scope>
    <source>
        <strain evidence="5">CGMCC 1.7081</strain>
    </source>
</reference>
<evidence type="ECO:0000313" key="6">
    <source>
        <dbReference type="Proteomes" id="UP000611500"/>
    </source>
</evidence>
<dbReference type="InterPro" id="IPR036388">
    <property type="entry name" value="WH-like_DNA-bd_sf"/>
</dbReference>
<proteinExistence type="predicted"/>
<name>A0A8J3H5E6_9RHOB</name>
<protein>
    <submittedName>
        <fullName evidence="5">Transcriptional regulator</fullName>
    </submittedName>
</protein>
<dbReference type="PROSITE" id="PS51118">
    <property type="entry name" value="HTH_HXLR"/>
    <property type="match status" value="1"/>
</dbReference>
<dbReference type="AlphaFoldDB" id="A0A8J3H5E6"/>
<comment type="caution">
    <text evidence="5">The sequence shown here is derived from an EMBL/GenBank/DDBJ whole genome shotgun (WGS) entry which is preliminary data.</text>
</comment>
<dbReference type="PANTHER" id="PTHR33204:SF36">
    <property type="entry name" value="TRANSCRIPTIONAL REGULATORY PROTEIN"/>
    <property type="match status" value="1"/>
</dbReference>
<gene>
    <name evidence="5" type="ORF">GCM10010961_05000</name>
</gene>
<dbReference type="InterPro" id="IPR036390">
    <property type="entry name" value="WH_DNA-bd_sf"/>
</dbReference>